<gene>
    <name evidence="2" type="ORF">M438DRAFT_353875</name>
</gene>
<name>A0A074XJN4_AURPU</name>
<evidence type="ECO:0000313" key="3">
    <source>
        <dbReference type="Proteomes" id="UP000030706"/>
    </source>
</evidence>
<organism evidence="2 3">
    <name type="scientific">Aureobasidium pullulans EXF-150</name>
    <dbReference type="NCBI Taxonomy" id="1043002"/>
    <lineage>
        <taxon>Eukaryota</taxon>
        <taxon>Fungi</taxon>
        <taxon>Dikarya</taxon>
        <taxon>Ascomycota</taxon>
        <taxon>Pezizomycotina</taxon>
        <taxon>Dothideomycetes</taxon>
        <taxon>Dothideomycetidae</taxon>
        <taxon>Dothideales</taxon>
        <taxon>Saccotheciaceae</taxon>
        <taxon>Aureobasidium</taxon>
    </lineage>
</organism>
<evidence type="ECO:0000313" key="2">
    <source>
        <dbReference type="EMBL" id="KEQ85703.1"/>
    </source>
</evidence>
<feature type="compositionally biased region" description="Basic and acidic residues" evidence="1">
    <location>
        <begin position="143"/>
        <end position="152"/>
    </location>
</feature>
<reference evidence="2 3" key="1">
    <citation type="journal article" date="2014" name="BMC Genomics">
        <title>Genome sequencing of four Aureobasidium pullulans varieties: biotechnological potential, stress tolerance, and description of new species.</title>
        <authorList>
            <person name="Gostin Ar C."/>
            <person name="Ohm R.A."/>
            <person name="Kogej T."/>
            <person name="Sonjak S."/>
            <person name="Turk M."/>
            <person name="Zajc J."/>
            <person name="Zalar P."/>
            <person name="Grube M."/>
            <person name="Sun H."/>
            <person name="Han J."/>
            <person name="Sharma A."/>
            <person name="Chiniquy J."/>
            <person name="Ngan C.Y."/>
            <person name="Lipzen A."/>
            <person name="Barry K."/>
            <person name="Grigoriev I.V."/>
            <person name="Gunde-Cimerman N."/>
        </authorList>
    </citation>
    <scope>NUCLEOTIDE SEQUENCE [LARGE SCALE GENOMIC DNA]</scope>
    <source>
        <strain evidence="2 3">EXF-150</strain>
    </source>
</reference>
<accession>A0A074XJN4</accession>
<dbReference type="Proteomes" id="UP000030706">
    <property type="component" value="Unassembled WGS sequence"/>
</dbReference>
<feature type="compositionally biased region" description="Polar residues" evidence="1">
    <location>
        <begin position="127"/>
        <end position="142"/>
    </location>
</feature>
<protein>
    <submittedName>
        <fullName evidence="2">Uncharacterized protein</fullName>
    </submittedName>
</protein>
<dbReference type="AlphaFoldDB" id="A0A074XJN4"/>
<sequence length="323" mass="36595">MARLWSAASHSSTACKYGCDNKHGFRKGHQGDWRRLQLHPASNLVFVDDIRWFACPTSGINQHSGLHLRKGRCQKRGMSLNNLLHNYRFALLVWWPGLLSAHLTAADGLIKNLQCFIRGEGGNRTTSLPSKASYMDQQSGNDLRQRDGLRPEREDAHLDPVLAILRDRCCLECCLPKAANRQSTRHHRPINQRCSDPGYLAKCLVMPLITLFHNAKSSRSANFHDQSTVMTAWRDGYTIATSKPSASETATSMPYTSSKFHLIERRKEVSKHLRYGSSAQINQRITRFEGANTDMKKLPYLVRCHNIGDQDVRARKRSSLAAR</sequence>
<dbReference type="RefSeq" id="XP_029761890.1">
    <property type="nucleotide sequence ID" value="XM_029906916.1"/>
</dbReference>
<proteinExistence type="predicted"/>
<dbReference type="GeneID" id="40749222"/>
<feature type="region of interest" description="Disordered" evidence="1">
    <location>
        <begin position="127"/>
        <end position="152"/>
    </location>
</feature>
<dbReference type="HOGENOM" id="CLU_860471_0_0_1"/>
<dbReference type="PROSITE" id="PS51257">
    <property type="entry name" value="PROKAR_LIPOPROTEIN"/>
    <property type="match status" value="1"/>
</dbReference>
<keyword evidence="3" id="KW-1185">Reference proteome</keyword>
<dbReference type="EMBL" id="KL584979">
    <property type="protein sequence ID" value="KEQ85703.1"/>
    <property type="molecule type" value="Genomic_DNA"/>
</dbReference>
<evidence type="ECO:0000256" key="1">
    <source>
        <dbReference type="SAM" id="MobiDB-lite"/>
    </source>
</evidence>